<feature type="compositionally biased region" description="Polar residues" evidence="1">
    <location>
        <begin position="8"/>
        <end position="21"/>
    </location>
</feature>
<dbReference type="PANTHER" id="PTHR24414">
    <property type="entry name" value="F-BOX/KELCH-REPEAT PROTEIN SKIP4"/>
    <property type="match status" value="1"/>
</dbReference>
<organism evidence="3 4">
    <name type="scientific">Capsella rubella</name>
    <dbReference type="NCBI Taxonomy" id="81985"/>
    <lineage>
        <taxon>Eukaryota</taxon>
        <taxon>Viridiplantae</taxon>
        <taxon>Streptophyta</taxon>
        <taxon>Embryophyta</taxon>
        <taxon>Tracheophyta</taxon>
        <taxon>Spermatophyta</taxon>
        <taxon>Magnoliopsida</taxon>
        <taxon>eudicotyledons</taxon>
        <taxon>Gunneridae</taxon>
        <taxon>Pentapetalae</taxon>
        <taxon>rosids</taxon>
        <taxon>malvids</taxon>
        <taxon>Brassicales</taxon>
        <taxon>Brassicaceae</taxon>
        <taxon>Camelineae</taxon>
        <taxon>Capsella</taxon>
    </lineage>
</organism>
<dbReference type="Proteomes" id="UP000029121">
    <property type="component" value="Unassembled WGS sequence"/>
</dbReference>
<evidence type="ECO:0000313" key="4">
    <source>
        <dbReference type="Proteomes" id="UP000029121"/>
    </source>
</evidence>
<dbReference type="InterPro" id="IPR050354">
    <property type="entry name" value="F-box/kelch-repeat_ARATH"/>
</dbReference>
<dbReference type="SMART" id="SM00612">
    <property type="entry name" value="Kelch"/>
    <property type="match status" value="2"/>
</dbReference>
<dbReference type="Gene3D" id="2.120.10.80">
    <property type="entry name" value="Kelch-type beta propeller"/>
    <property type="match status" value="1"/>
</dbReference>
<evidence type="ECO:0000259" key="2">
    <source>
        <dbReference type="SMART" id="SM00256"/>
    </source>
</evidence>
<feature type="domain" description="F-box" evidence="2">
    <location>
        <begin position="37"/>
        <end position="77"/>
    </location>
</feature>
<gene>
    <name evidence="3" type="ORF">CARUB_v10013743mg</name>
</gene>
<dbReference type="AlphaFoldDB" id="R0G520"/>
<dbReference type="InterPro" id="IPR036047">
    <property type="entry name" value="F-box-like_dom_sf"/>
</dbReference>
<evidence type="ECO:0000256" key="1">
    <source>
        <dbReference type="SAM" id="MobiDB-lite"/>
    </source>
</evidence>
<dbReference type="InterPro" id="IPR006652">
    <property type="entry name" value="Kelch_1"/>
</dbReference>
<dbReference type="InterPro" id="IPR057499">
    <property type="entry name" value="Kelch_FKB95"/>
</dbReference>
<keyword evidence="4" id="KW-1185">Reference proteome</keyword>
<name>R0G520_9BRAS</name>
<dbReference type="PANTHER" id="PTHR24414:SF154">
    <property type="entry name" value="BNAC05G49580D PROTEIN"/>
    <property type="match status" value="1"/>
</dbReference>
<dbReference type="Pfam" id="PF25210">
    <property type="entry name" value="Kelch_FKB95"/>
    <property type="match status" value="1"/>
</dbReference>
<dbReference type="SUPFAM" id="SSF117281">
    <property type="entry name" value="Kelch motif"/>
    <property type="match status" value="1"/>
</dbReference>
<feature type="region of interest" description="Disordered" evidence="1">
    <location>
        <begin position="1"/>
        <end position="31"/>
    </location>
</feature>
<reference evidence="4" key="1">
    <citation type="journal article" date="2013" name="Nat. Genet.">
        <title>The Capsella rubella genome and the genomic consequences of rapid mating system evolution.</title>
        <authorList>
            <person name="Slotte T."/>
            <person name="Hazzouri K.M."/>
            <person name="Agren J.A."/>
            <person name="Koenig D."/>
            <person name="Maumus F."/>
            <person name="Guo Y.L."/>
            <person name="Steige K."/>
            <person name="Platts A.E."/>
            <person name="Escobar J.S."/>
            <person name="Newman L.K."/>
            <person name="Wang W."/>
            <person name="Mandakova T."/>
            <person name="Vello E."/>
            <person name="Smith L.M."/>
            <person name="Henz S.R."/>
            <person name="Steffen J."/>
            <person name="Takuno S."/>
            <person name="Brandvain Y."/>
            <person name="Coop G."/>
            <person name="Andolfatto P."/>
            <person name="Hu T.T."/>
            <person name="Blanchette M."/>
            <person name="Clark R.M."/>
            <person name="Quesneville H."/>
            <person name="Nordborg M."/>
            <person name="Gaut B.S."/>
            <person name="Lysak M.A."/>
            <person name="Jenkins J."/>
            <person name="Grimwood J."/>
            <person name="Chapman J."/>
            <person name="Prochnik S."/>
            <person name="Shu S."/>
            <person name="Rokhsar D."/>
            <person name="Schmutz J."/>
            <person name="Weigel D."/>
            <person name="Wright S.I."/>
        </authorList>
    </citation>
    <scope>NUCLEOTIDE SEQUENCE [LARGE SCALE GENOMIC DNA]</scope>
    <source>
        <strain evidence="4">cv. Monte Gargano</strain>
    </source>
</reference>
<accession>R0G520</accession>
<protein>
    <recommendedName>
        <fullName evidence="2">F-box domain-containing protein</fullName>
    </recommendedName>
</protein>
<proteinExistence type="predicted"/>
<dbReference type="CDD" id="cd22152">
    <property type="entry name" value="F-box_AtAFR-like"/>
    <property type="match status" value="1"/>
</dbReference>
<dbReference type="InterPro" id="IPR001810">
    <property type="entry name" value="F-box_dom"/>
</dbReference>
<sequence>MIKLSRDPLSTMSNEEPPQNNNKRRRKEASPSLLESLPDELAISCLARLSRLDLAALSLVSKSCRSFVLSPELCQMRSVMGYAEKYPYICFSGVYPDPTPRWFILRKTRIHLIPSHPSQPPEGSAVVALHCGIYVIGGLVNGEATSGVLLLDCRSHKWHRVTSMRVPRASPAASLVDGKIYVLGGCKDDKNSSSNWGEVFDPKTQTWDALPMPMPMLEEQEGPETRPSMSSIRDSVLVGDKVYLVDSLNRSFFYSPSQCKWGRGVQDSTKYIKRDWCAIDNLLYSCGSQGRIYCCEPEAGGLNAKDWDMVEGYPMMLLQAHLKHSRLIHSGGEMASVSESNKTPLHKSSTNLKDLLPGARAKLTNFGRNILVFWDTLVGPRHSKSLEISCAELSFVRSTGFSYNYYGRIEWSDAILTIDPLLYHPKLLYSVSVDV</sequence>
<dbReference type="EMBL" id="KB870807">
    <property type="protein sequence ID" value="EOA30612.1"/>
    <property type="molecule type" value="Genomic_DNA"/>
</dbReference>
<dbReference type="Pfam" id="PF00646">
    <property type="entry name" value="F-box"/>
    <property type="match status" value="1"/>
</dbReference>
<dbReference type="SMART" id="SM00256">
    <property type="entry name" value="FBOX"/>
    <property type="match status" value="1"/>
</dbReference>
<dbReference type="InterPro" id="IPR015915">
    <property type="entry name" value="Kelch-typ_b-propeller"/>
</dbReference>
<dbReference type="eggNOG" id="KOG1072">
    <property type="taxonomic scope" value="Eukaryota"/>
</dbReference>
<evidence type="ECO:0000313" key="3">
    <source>
        <dbReference type="EMBL" id="EOA30612.1"/>
    </source>
</evidence>
<dbReference type="SUPFAM" id="SSF81383">
    <property type="entry name" value="F-box domain"/>
    <property type="match status" value="1"/>
</dbReference>